<proteinExistence type="predicted"/>
<dbReference type="AlphaFoldDB" id="A0A482YAS9"/>
<organism evidence="2 3">
    <name type="scientific">Natrinema hispanicum</name>
    <dbReference type="NCBI Taxonomy" id="392421"/>
    <lineage>
        <taxon>Archaea</taxon>
        <taxon>Methanobacteriati</taxon>
        <taxon>Methanobacteriota</taxon>
        <taxon>Stenosarchaea group</taxon>
        <taxon>Halobacteria</taxon>
        <taxon>Halobacteriales</taxon>
        <taxon>Natrialbaceae</taxon>
        <taxon>Natrinema</taxon>
    </lineage>
</organism>
<comment type="caution">
    <text evidence="2">The sequence shown here is derived from an EMBL/GenBank/DDBJ whole genome shotgun (WGS) entry which is preliminary data.</text>
</comment>
<gene>
    <name evidence="2" type="ORF">BDK88_4242</name>
</gene>
<feature type="transmembrane region" description="Helical" evidence="1">
    <location>
        <begin position="7"/>
        <end position="25"/>
    </location>
</feature>
<keyword evidence="1" id="KW-1133">Transmembrane helix</keyword>
<evidence type="ECO:0000256" key="1">
    <source>
        <dbReference type="SAM" id="Phobius"/>
    </source>
</evidence>
<feature type="transmembrane region" description="Helical" evidence="1">
    <location>
        <begin position="80"/>
        <end position="98"/>
    </location>
</feature>
<keyword evidence="1" id="KW-0472">Membrane</keyword>
<keyword evidence="1" id="KW-0812">Transmembrane</keyword>
<dbReference type="OrthoDB" id="378349at2157"/>
<evidence type="ECO:0000313" key="3">
    <source>
        <dbReference type="Proteomes" id="UP000291097"/>
    </source>
</evidence>
<protein>
    <submittedName>
        <fullName evidence="2">Uncharacterized protein</fullName>
    </submittedName>
</protein>
<sequence length="117" mass="13008">MKDKWKYLYGGIMFFLLTAVTVGYSFYDIGLLIPVVGLIVCFGISLIMIRPLMYGYVMIGFGVMLLALVAVLILGESSLLIRGLTAIIGIGAIIRGLQAQRVCHRKTRRQFVSTLFE</sequence>
<reference evidence="2 3" key="1">
    <citation type="submission" date="2019-02" db="EMBL/GenBank/DDBJ databases">
        <title>Genomic Encyclopedia of Archaeal and Bacterial Type Strains, Phase II (KMG-II): from individual species to whole genera.</title>
        <authorList>
            <person name="Goeker M."/>
        </authorList>
    </citation>
    <scope>NUCLEOTIDE SEQUENCE [LARGE SCALE GENOMIC DNA]</scope>
    <source>
        <strain evidence="2 3">DSM 18328</strain>
    </source>
</reference>
<dbReference type="RefSeq" id="WP_130501934.1">
    <property type="nucleotide sequence ID" value="NZ_SHMP01000010.1"/>
</dbReference>
<feature type="transmembrane region" description="Helical" evidence="1">
    <location>
        <begin position="56"/>
        <end position="74"/>
    </location>
</feature>
<name>A0A482YAS9_9EURY</name>
<evidence type="ECO:0000313" key="2">
    <source>
        <dbReference type="EMBL" id="RZV05219.1"/>
    </source>
</evidence>
<dbReference type="Proteomes" id="UP000291097">
    <property type="component" value="Unassembled WGS sequence"/>
</dbReference>
<accession>A0A482YAS9</accession>
<dbReference type="EMBL" id="SHMP01000010">
    <property type="protein sequence ID" value="RZV05219.1"/>
    <property type="molecule type" value="Genomic_DNA"/>
</dbReference>
<feature type="transmembrane region" description="Helical" evidence="1">
    <location>
        <begin position="31"/>
        <end position="49"/>
    </location>
</feature>